<dbReference type="InterPro" id="IPR018060">
    <property type="entry name" value="HTH_AraC"/>
</dbReference>
<dbReference type="Gene3D" id="2.60.120.280">
    <property type="entry name" value="Regulatory protein AraC"/>
    <property type="match status" value="1"/>
</dbReference>
<comment type="caution">
    <text evidence="5">The sequence shown here is derived from an EMBL/GenBank/DDBJ whole genome shotgun (WGS) entry which is preliminary data.</text>
</comment>
<keyword evidence="2" id="KW-0238">DNA-binding</keyword>
<dbReference type="GO" id="GO:0003700">
    <property type="term" value="F:DNA-binding transcription factor activity"/>
    <property type="evidence" value="ECO:0007669"/>
    <property type="project" value="InterPro"/>
</dbReference>
<evidence type="ECO:0000256" key="3">
    <source>
        <dbReference type="ARBA" id="ARBA00023163"/>
    </source>
</evidence>
<keyword evidence="1" id="KW-0805">Transcription regulation</keyword>
<evidence type="ECO:0000313" key="5">
    <source>
        <dbReference type="EMBL" id="MVT41383.1"/>
    </source>
</evidence>
<dbReference type="PRINTS" id="PR00032">
    <property type="entry name" value="HTHARAC"/>
</dbReference>
<dbReference type="Proteomes" id="UP000468388">
    <property type="component" value="Unassembled WGS sequence"/>
</dbReference>
<dbReference type="InterPro" id="IPR037923">
    <property type="entry name" value="HTH-like"/>
</dbReference>
<gene>
    <name evidence="5" type="ORF">GO495_12375</name>
</gene>
<dbReference type="PROSITE" id="PS00041">
    <property type="entry name" value="HTH_ARAC_FAMILY_1"/>
    <property type="match status" value="1"/>
</dbReference>
<dbReference type="PANTHER" id="PTHR43280">
    <property type="entry name" value="ARAC-FAMILY TRANSCRIPTIONAL REGULATOR"/>
    <property type="match status" value="1"/>
</dbReference>
<evidence type="ECO:0000256" key="2">
    <source>
        <dbReference type="ARBA" id="ARBA00023125"/>
    </source>
</evidence>
<dbReference type="OrthoDB" id="9813413at2"/>
<dbReference type="EMBL" id="WRXO01000003">
    <property type="protein sequence ID" value="MVT41383.1"/>
    <property type="molecule type" value="Genomic_DNA"/>
</dbReference>
<evidence type="ECO:0000313" key="6">
    <source>
        <dbReference type="Proteomes" id="UP000468388"/>
    </source>
</evidence>
<sequence length="297" mass="34648">MVRNKRRDGFEGEKLISLPEAVCTNLVKNFPATSQIYITHIGYFPKATFHHRQRRNGCRDNILIYCMRGKGWYTIGSNHYVVSPNEFVIIPATSEYLRYGADDEDPWTIYWVHFSGKDMGSFNTSFGIGLTDGPRQIPLNEKGLEIWDNMFRSLAMGYSTENLCNANFLLYHFLATFLYPGKHLPEKKQSEENYITQSILHMRSELHGKLTVEEMAARHKLSASYFSTQFRKATGMPPIDYFIHLKIQKACQLLYKDNIKVKEVAEAIGYEDPYYFSRLFKKYMNVSPEQYKSMREK</sequence>
<dbReference type="InterPro" id="IPR020449">
    <property type="entry name" value="Tscrpt_reg_AraC-type_HTH"/>
</dbReference>
<dbReference type="CDD" id="cd06986">
    <property type="entry name" value="cupin_MmsR-like_N"/>
    <property type="match status" value="1"/>
</dbReference>
<organism evidence="5 6">
    <name type="scientific">Chitinophaga oryziterrae</name>
    <dbReference type="NCBI Taxonomy" id="1031224"/>
    <lineage>
        <taxon>Bacteria</taxon>
        <taxon>Pseudomonadati</taxon>
        <taxon>Bacteroidota</taxon>
        <taxon>Chitinophagia</taxon>
        <taxon>Chitinophagales</taxon>
        <taxon>Chitinophagaceae</taxon>
        <taxon>Chitinophaga</taxon>
    </lineage>
</organism>
<evidence type="ECO:0000256" key="1">
    <source>
        <dbReference type="ARBA" id="ARBA00023015"/>
    </source>
</evidence>
<dbReference type="AlphaFoldDB" id="A0A6N8J8E8"/>
<dbReference type="GO" id="GO:0043565">
    <property type="term" value="F:sequence-specific DNA binding"/>
    <property type="evidence" value="ECO:0007669"/>
    <property type="project" value="InterPro"/>
</dbReference>
<dbReference type="RefSeq" id="WP_157300012.1">
    <property type="nucleotide sequence ID" value="NZ_BAAAZB010000025.1"/>
</dbReference>
<dbReference type="InterPro" id="IPR003313">
    <property type="entry name" value="AraC-bd"/>
</dbReference>
<name>A0A6N8J8E8_9BACT</name>
<dbReference type="SUPFAM" id="SSF46689">
    <property type="entry name" value="Homeodomain-like"/>
    <property type="match status" value="2"/>
</dbReference>
<dbReference type="Pfam" id="PF12833">
    <property type="entry name" value="HTH_18"/>
    <property type="match status" value="1"/>
</dbReference>
<keyword evidence="6" id="KW-1185">Reference proteome</keyword>
<evidence type="ECO:0000259" key="4">
    <source>
        <dbReference type="PROSITE" id="PS01124"/>
    </source>
</evidence>
<protein>
    <submittedName>
        <fullName evidence="5">AraC family transcriptional regulator</fullName>
    </submittedName>
</protein>
<dbReference type="SUPFAM" id="SSF51215">
    <property type="entry name" value="Regulatory protein AraC"/>
    <property type="match status" value="1"/>
</dbReference>
<dbReference type="PANTHER" id="PTHR43280:SF30">
    <property type="entry name" value="MMSAB OPERON REGULATORY PROTEIN"/>
    <property type="match status" value="1"/>
</dbReference>
<accession>A0A6N8J8E8</accession>
<dbReference type="Pfam" id="PF02311">
    <property type="entry name" value="AraC_binding"/>
    <property type="match status" value="1"/>
</dbReference>
<dbReference type="InterPro" id="IPR009057">
    <property type="entry name" value="Homeodomain-like_sf"/>
</dbReference>
<proteinExistence type="predicted"/>
<dbReference type="PROSITE" id="PS01124">
    <property type="entry name" value="HTH_ARAC_FAMILY_2"/>
    <property type="match status" value="1"/>
</dbReference>
<keyword evidence="3" id="KW-0804">Transcription</keyword>
<dbReference type="Gene3D" id="1.10.10.60">
    <property type="entry name" value="Homeodomain-like"/>
    <property type="match status" value="2"/>
</dbReference>
<dbReference type="InterPro" id="IPR018062">
    <property type="entry name" value="HTH_AraC-typ_CS"/>
</dbReference>
<reference evidence="5 6" key="1">
    <citation type="submission" date="2019-12" db="EMBL/GenBank/DDBJ databases">
        <title>The draft genomic sequence of strain Chitinophaga oryziterrae JCM 16595.</title>
        <authorList>
            <person name="Zhang X."/>
        </authorList>
    </citation>
    <scope>NUCLEOTIDE SEQUENCE [LARGE SCALE GENOMIC DNA]</scope>
    <source>
        <strain evidence="5 6">JCM 16595</strain>
    </source>
</reference>
<feature type="domain" description="HTH araC/xylS-type" evidence="4">
    <location>
        <begin position="196"/>
        <end position="294"/>
    </location>
</feature>
<dbReference type="SMART" id="SM00342">
    <property type="entry name" value="HTH_ARAC"/>
    <property type="match status" value="1"/>
</dbReference>